<name>A0A5N6J4J8_9EURO</name>
<dbReference type="PANTHER" id="PTHR35395">
    <property type="entry name" value="DUF6536 DOMAIN-CONTAINING PROTEIN"/>
    <property type="match status" value="1"/>
</dbReference>
<evidence type="ECO:0000259" key="3">
    <source>
        <dbReference type="Pfam" id="PF20163"/>
    </source>
</evidence>
<evidence type="ECO:0000313" key="5">
    <source>
        <dbReference type="Proteomes" id="UP000326289"/>
    </source>
</evidence>
<feature type="transmembrane region" description="Helical" evidence="2">
    <location>
        <begin position="480"/>
        <end position="500"/>
    </location>
</feature>
<feature type="transmembrane region" description="Helical" evidence="2">
    <location>
        <begin position="429"/>
        <end position="453"/>
    </location>
</feature>
<keyword evidence="2" id="KW-1133">Transmembrane helix</keyword>
<keyword evidence="2" id="KW-0812">Transmembrane</keyword>
<dbReference type="EMBL" id="ML732804">
    <property type="protein sequence ID" value="KAB8272593.1"/>
    <property type="molecule type" value="Genomic_DNA"/>
</dbReference>
<feature type="domain" description="DUF6536" evidence="3">
    <location>
        <begin position="36"/>
        <end position="188"/>
    </location>
</feature>
<accession>A0A5N6J4J8</accession>
<feature type="transmembrane region" description="Helical" evidence="2">
    <location>
        <begin position="648"/>
        <end position="669"/>
    </location>
</feature>
<feature type="compositionally biased region" description="Basic and acidic residues" evidence="1">
    <location>
        <begin position="1"/>
        <end position="13"/>
    </location>
</feature>
<feature type="transmembrane region" description="Helical" evidence="2">
    <location>
        <begin position="150"/>
        <end position="167"/>
    </location>
</feature>
<sequence>MHNIEEPSDRASIDDEGTSLSKTNEEVKKPRTGYEWKNGAFICLCAAASILFLNILFTIIAASRAQQSSRSFEAETIFEGSCTKAKRWSTGFHILINVLGTILLGASNYCMQCLSAPSRKDVDRVHTHGKWLDIGTPSVTNLRVMGWMQIIIWSVLALASLPFHVLYNAAVFSALSSNAYGVVVVSPDGPAGSMNSTTGACYEDLVGIDVVQVQAMYQGKELEFLGKEDCIKTYGAAFLSNRRTLLLVTNDSSISSLGLFVGVGSLPTSVDDNQNPFDWMCTGPDTDLYGDFGSGTSQCFQSAVLKHVNDWTVTAEPFARNDIVVTGKDFAFTGQNYSGLLDSSLPQSTQGDIMGLGGFLRLEASFNTVNETLGFIQSQSWQTPSFESQLNVYMSDSVCATASRALSFSQYYSVDYCLSEKVEEHCRVMYSPAICLLIIVCNAVKVICIMFTIRLRRKELLFTVGDAISSFIKYPDRTTLGRSCTVCVVFGGAVTSYAYIGVEEYLPNTSISTVWSLGFSEARPETMLRYLTTYNLLAMALLSNAPQVILSSLYYLINSILTCMLASAEYTSYSVRRRYLRVSWPEGQQRSTYFLSLPYRFSIPTMTISAILHWLLSESIFYVRVYQYDTAGTLDETKTISTCGMSPIAMIFTLSLAGLALVITFGLALKRFPTQMPLAGNCSLAISAACHPPLGDEDAALKPLMWGEVVISGASGKQGEVIMPGEETNFQHK</sequence>
<feature type="transmembrane region" description="Helical" evidence="2">
    <location>
        <begin position="553"/>
        <end position="572"/>
    </location>
</feature>
<dbReference type="PANTHER" id="PTHR35395:SF1">
    <property type="entry name" value="DUF6536 DOMAIN-CONTAINING PROTEIN"/>
    <property type="match status" value="1"/>
</dbReference>
<gene>
    <name evidence="4" type="ORF">BDV30DRAFT_227312</name>
</gene>
<dbReference type="Pfam" id="PF20163">
    <property type="entry name" value="DUF6536"/>
    <property type="match status" value="1"/>
</dbReference>
<feature type="transmembrane region" description="Helical" evidence="2">
    <location>
        <begin position="593"/>
        <end position="616"/>
    </location>
</feature>
<evidence type="ECO:0000256" key="2">
    <source>
        <dbReference type="SAM" id="Phobius"/>
    </source>
</evidence>
<dbReference type="Proteomes" id="UP000326289">
    <property type="component" value="Unassembled WGS sequence"/>
</dbReference>
<keyword evidence="2" id="KW-0472">Membrane</keyword>
<organism evidence="4 5">
    <name type="scientific">Aspergillus minisclerotigenes</name>
    <dbReference type="NCBI Taxonomy" id="656917"/>
    <lineage>
        <taxon>Eukaryota</taxon>
        <taxon>Fungi</taxon>
        <taxon>Dikarya</taxon>
        <taxon>Ascomycota</taxon>
        <taxon>Pezizomycotina</taxon>
        <taxon>Eurotiomycetes</taxon>
        <taxon>Eurotiomycetidae</taxon>
        <taxon>Eurotiales</taxon>
        <taxon>Aspergillaceae</taxon>
        <taxon>Aspergillus</taxon>
        <taxon>Aspergillus subgen. Circumdati</taxon>
    </lineage>
</organism>
<proteinExistence type="predicted"/>
<feature type="region of interest" description="Disordered" evidence="1">
    <location>
        <begin position="1"/>
        <end position="26"/>
    </location>
</feature>
<feature type="transmembrane region" description="Helical" evidence="2">
    <location>
        <begin position="39"/>
        <end position="62"/>
    </location>
</feature>
<dbReference type="InterPro" id="IPR046623">
    <property type="entry name" value="DUF6536"/>
</dbReference>
<protein>
    <recommendedName>
        <fullName evidence="3">DUF6536 domain-containing protein</fullName>
    </recommendedName>
</protein>
<keyword evidence="5" id="KW-1185">Reference proteome</keyword>
<dbReference type="AlphaFoldDB" id="A0A5N6J4J8"/>
<evidence type="ECO:0000256" key="1">
    <source>
        <dbReference type="SAM" id="MobiDB-lite"/>
    </source>
</evidence>
<evidence type="ECO:0000313" key="4">
    <source>
        <dbReference type="EMBL" id="KAB8272593.1"/>
    </source>
</evidence>
<reference evidence="4 5" key="1">
    <citation type="submission" date="2019-04" db="EMBL/GenBank/DDBJ databases">
        <title>Fungal friends and foes A comparative genomics study of 23 Aspergillus species from section Flavi.</title>
        <authorList>
            <consortium name="DOE Joint Genome Institute"/>
            <person name="Kjaerbolling I."/>
            <person name="Vesth T.C."/>
            <person name="Frisvad J.C."/>
            <person name="Nybo J.L."/>
            <person name="Theobald S."/>
            <person name="Kildgaard S."/>
            <person name="Petersen T.I."/>
            <person name="Kuo A."/>
            <person name="Sato A."/>
            <person name="Lyhne E.K."/>
            <person name="Kogle M.E."/>
            <person name="Wiebenga A."/>
            <person name="Kun R.S."/>
            <person name="Lubbers R.J."/>
            <person name="Makela M.R."/>
            <person name="Barry K."/>
            <person name="Chovatia M."/>
            <person name="Clum A."/>
            <person name="Daum C."/>
            <person name="Haridas S."/>
            <person name="He G."/>
            <person name="LaButti K."/>
            <person name="Lipzen A."/>
            <person name="Mondo S."/>
            <person name="Pangilinan J."/>
            <person name="Riley R."/>
            <person name="Salamov A."/>
            <person name="Simmons B.A."/>
            <person name="Magnuson J.K."/>
            <person name="Henrissat B."/>
            <person name="Mortensen U.H."/>
            <person name="Larsen T.O."/>
            <person name="De vries R.P."/>
            <person name="Grigoriev I.V."/>
            <person name="Machida M."/>
            <person name="Baker S.E."/>
            <person name="Andersen M.R."/>
        </authorList>
    </citation>
    <scope>NUCLEOTIDE SEQUENCE [LARGE SCALE GENOMIC DNA]</scope>
    <source>
        <strain evidence="4 5">CBS 117635</strain>
    </source>
</reference>